<dbReference type="GO" id="GO:1990904">
    <property type="term" value="C:ribonucleoprotein complex"/>
    <property type="evidence" value="ECO:0007669"/>
    <property type="project" value="UniProtKB-UniRule"/>
</dbReference>
<dbReference type="InterPro" id="IPR014886">
    <property type="entry name" value="La_xRRM"/>
</dbReference>
<dbReference type="GO" id="GO:0005829">
    <property type="term" value="C:cytosol"/>
    <property type="evidence" value="ECO:0007669"/>
    <property type="project" value="TreeGrafter"/>
</dbReference>
<name>A0A9N9MPR7_9CUCU</name>
<dbReference type="SUPFAM" id="SSF54928">
    <property type="entry name" value="RNA-binding domain, RBD"/>
    <property type="match status" value="2"/>
</dbReference>
<dbReference type="Pfam" id="PF08777">
    <property type="entry name" value="RRM_3"/>
    <property type="match status" value="1"/>
</dbReference>
<reference evidence="9" key="1">
    <citation type="submission" date="2022-01" db="EMBL/GenBank/DDBJ databases">
        <authorList>
            <person name="King R."/>
        </authorList>
    </citation>
    <scope>NUCLEOTIDE SEQUENCE</scope>
</reference>
<organism evidence="9 10">
    <name type="scientific">Ceutorhynchus assimilis</name>
    <name type="common">cabbage seed weevil</name>
    <dbReference type="NCBI Taxonomy" id="467358"/>
    <lineage>
        <taxon>Eukaryota</taxon>
        <taxon>Metazoa</taxon>
        <taxon>Ecdysozoa</taxon>
        <taxon>Arthropoda</taxon>
        <taxon>Hexapoda</taxon>
        <taxon>Insecta</taxon>
        <taxon>Pterygota</taxon>
        <taxon>Neoptera</taxon>
        <taxon>Endopterygota</taxon>
        <taxon>Coleoptera</taxon>
        <taxon>Polyphaga</taxon>
        <taxon>Cucujiformia</taxon>
        <taxon>Curculionidae</taxon>
        <taxon>Ceutorhynchinae</taxon>
        <taxon>Ceutorhynchus</taxon>
    </lineage>
</organism>
<dbReference type="PROSITE" id="PS51939">
    <property type="entry name" value="XRRM"/>
    <property type="match status" value="1"/>
</dbReference>
<feature type="compositionally biased region" description="Basic residues" evidence="5">
    <location>
        <begin position="314"/>
        <end position="325"/>
    </location>
</feature>
<evidence type="ECO:0000259" key="6">
    <source>
        <dbReference type="PROSITE" id="PS50102"/>
    </source>
</evidence>
<evidence type="ECO:0000313" key="10">
    <source>
        <dbReference type="Proteomes" id="UP001152799"/>
    </source>
</evidence>
<keyword evidence="2 4" id="KW-0694">RNA-binding</keyword>
<evidence type="ECO:0000256" key="5">
    <source>
        <dbReference type="SAM" id="MobiDB-lite"/>
    </source>
</evidence>
<dbReference type="GO" id="GO:0008033">
    <property type="term" value="P:tRNA processing"/>
    <property type="evidence" value="ECO:0007669"/>
    <property type="project" value="TreeGrafter"/>
</dbReference>
<evidence type="ECO:0000256" key="2">
    <source>
        <dbReference type="ARBA" id="ARBA00022884"/>
    </source>
</evidence>
<dbReference type="Proteomes" id="UP001152799">
    <property type="component" value="Chromosome 4"/>
</dbReference>
<dbReference type="Gene3D" id="1.10.10.10">
    <property type="entry name" value="Winged helix-like DNA-binding domain superfamily/Winged helix DNA-binding domain"/>
    <property type="match status" value="1"/>
</dbReference>
<keyword evidence="3" id="KW-0539">Nucleus</keyword>
<dbReference type="GO" id="GO:0045727">
    <property type="term" value="P:positive regulation of translation"/>
    <property type="evidence" value="ECO:0007669"/>
    <property type="project" value="TreeGrafter"/>
</dbReference>
<dbReference type="PANTHER" id="PTHR22792">
    <property type="entry name" value="LUPUS LA PROTEIN-RELATED"/>
    <property type="match status" value="1"/>
</dbReference>
<evidence type="ECO:0000313" key="9">
    <source>
        <dbReference type="EMBL" id="CAG9767538.1"/>
    </source>
</evidence>
<keyword evidence="10" id="KW-1185">Reference proteome</keyword>
<feature type="domain" description="XRRM" evidence="8">
    <location>
        <begin position="212"/>
        <end position="335"/>
    </location>
</feature>
<dbReference type="PROSITE" id="PS50102">
    <property type="entry name" value="RRM"/>
    <property type="match status" value="1"/>
</dbReference>
<dbReference type="InterPro" id="IPR036390">
    <property type="entry name" value="WH_DNA-bd_sf"/>
</dbReference>
<evidence type="ECO:0000259" key="7">
    <source>
        <dbReference type="PROSITE" id="PS50961"/>
    </source>
</evidence>
<dbReference type="PRINTS" id="PR00302">
    <property type="entry name" value="LUPUSLA"/>
</dbReference>
<dbReference type="InterPro" id="IPR000504">
    <property type="entry name" value="RRM_dom"/>
</dbReference>
<dbReference type="CDD" id="cd12291">
    <property type="entry name" value="RRM1_La"/>
    <property type="match status" value="1"/>
</dbReference>
<dbReference type="InterPro" id="IPR012677">
    <property type="entry name" value="Nucleotide-bd_a/b_plait_sf"/>
</dbReference>
<dbReference type="InterPro" id="IPR036388">
    <property type="entry name" value="WH-like_DNA-bd_sf"/>
</dbReference>
<dbReference type="SMART" id="SM00715">
    <property type="entry name" value="LA"/>
    <property type="match status" value="1"/>
</dbReference>
<dbReference type="GO" id="GO:0010494">
    <property type="term" value="C:cytoplasmic stress granule"/>
    <property type="evidence" value="ECO:0007669"/>
    <property type="project" value="TreeGrafter"/>
</dbReference>
<dbReference type="OrthoDB" id="439993at2759"/>
<dbReference type="CDD" id="cd08028">
    <property type="entry name" value="LARP_3"/>
    <property type="match status" value="1"/>
</dbReference>
<sequence length="339" mass="39409">MASDLEKKIIRQVEYYFGDVNLPRDNFLNTQIKEDKDGWVPLEVMLKFKRLSGICDDLKVIAEALEKSEEKIVLVNEDKTKIRRNPEKPVPENNESHIKKLQERSAYAKGFPADSQLDDIVTFLEEYGPPESVIRRVDRSHKFKGSCFIVFKDIEGAKKFVELESVKYKDIELIRKMQQDYHDGKKKEIEERKKAQKEKKEAVVKENAQKIEFPNGAIVHFTGITEGQEILREEIKEKLKEASGFDVSYIDFNKGDLEGYVRFAKENNAIDFFKTLTDGLFEIGEIKLKLKTLEGDEEKEYHKKTSEAMVTQRNKSKHFNRKRKGNFGGGNKNSKHHKK</sequence>
<comment type="subcellular location">
    <subcellularLocation>
        <location evidence="1">Nucleus</location>
    </subcellularLocation>
</comment>
<dbReference type="InterPro" id="IPR035979">
    <property type="entry name" value="RBD_domain_sf"/>
</dbReference>
<dbReference type="SUPFAM" id="SSF46785">
    <property type="entry name" value="Winged helix' DNA-binding domain"/>
    <property type="match status" value="1"/>
</dbReference>
<dbReference type="Gene3D" id="3.30.70.330">
    <property type="match status" value="2"/>
</dbReference>
<evidence type="ECO:0000259" key="8">
    <source>
        <dbReference type="PROSITE" id="PS51939"/>
    </source>
</evidence>
<feature type="domain" description="HTH La-type RNA-binding" evidence="7">
    <location>
        <begin position="1"/>
        <end position="92"/>
    </location>
</feature>
<feature type="domain" description="RRM" evidence="6">
    <location>
        <begin position="104"/>
        <end position="194"/>
    </location>
</feature>
<dbReference type="AlphaFoldDB" id="A0A9N9MPR7"/>
<dbReference type="InterPro" id="IPR006630">
    <property type="entry name" value="La_HTH"/>
</dbReference>
<dbReference type="PANTHER" id="PTHR22792:SF166">
    <property type="entry name" value="LUPUS LA PROTEIN HOMOLOG"/>
    <property type="match status" value="1"/>
</dbReference>
<gene>
    <name evidence="9" type="ORF">CEUTPL_LOCUS8099</name>
</gene>
<dbReference type="SMART" id="SM00360">
    <property type="entry name" value="RRM"/>
    <property type="match status" value="1"/>
</dbReference>
<evidence type="ECO:0000256" key="3">
    <source>
        <dbReference type="ARBA" id="ARBA00023242"/>
    </source>
</evidence>
<evidence type="ECO:0000256" key="1">
    <source>
        <dbReference type="ARBA" id="ARBA00004123"/>
    </source>
</evidence>
<evidence type="ECO:0008006" key="11">
    <source>
        <dbReference type="Google" id="ProtNLM"/>
    </source>
</evidence>
<proteinExistence type="predicted"/>
<evidence type="ECO:0000256" key="4">
    <source>
        <dbReference type="PROSITE-ProRule" id="PRU00332"/>
    </source>
</evidence>
<protein>
    <recommendedName>
        <fullName evidence="11">Lupus La protein</fullName>
    </recommendedName>
</protein>
<dbReference type="PROSITE" id="PS50961">
    <property type="entry name" value="HTH_LA"/>
    <property type="match status" value="1"/>
</dbReference>
<dbReference type="GO" id="GO:0003729">
    <property type="term" value="F:mRNA binding"/>
    <property type="evidence" value="ECO:0007669"/>
    <property type="project" value="TreeGrafter"/>
</dbReference>
<dbReference type="Pfam" id="PF00076">
    <property type="entry name" value="RRM_1"/>
    <property type="match status" value="1"/>
</dbReference>
<dbReference type="Pfam" id="PF05383">
    <property type="entry name" value="La"/>
    <property type="match status" value="1"/>
</dbReference>
<dbReference type="InterPro" id="IPR045180">
    <property type="entry name" value="La_dom_prot"/>
</dbReference>
<feature type="region of interest" description="Disordered" evidence="5">
    <location>
        <begin position="300"/>
        <end position="339"/>
    </location>
</feature>
<dbReference type="EMBL" id="OU892280">
    <property type="protein sequence ID" value="CAG9767538.1"/>
    <property type="molecule type" value="Genomic_DNA"/>
</dbReference>
<dbReference type="InterPro" id="IPR002344">
    <property type="entry name" value="Lupus_La"/>
</dbReference>
<accession>A0A9N9MPR7</accession>
<dbReference type="GO" id="GO:0005634">
    <property type="term" value="C:nucleus"/>
    <property type="evidence" value="ECO:0007669"/>
    <property type="project" value="UniProtKB-SubCell"/>
</dbReference>